<evidence type="ECO:0000256" key="5">
    <source>
        <dbReference type="ARBA" id="ARBA00022840"/>
    </source>
</evidence>
<dbReference type="GO" id="GO:0000428">
    <property type="term" value="C:DNA-directed RNA polymerase complex"/>
    <property type="evidence" value="ECO:0007669"/>
    <property type="project" value="UniProtKB-KW"/>
</dbReference>
<dbReference type="SUPFAM" id="SSF52540">
    <property type="entry name" value="P-loop containing nucleoside triphosphate hydrolases"/>
    <property type="match status" value="1"/>
</dbReference>
<name>A0AAD9ACA3_9PEZI</name>
<keyword evidence="7" id="KW-0804">Transcription</keyword>
<evidence type="ECO:0000313" key="14">
    <source>
        <dbReference type="EMBL" id="KAK1845513.1"/>
    </source>
</evidence>
<dbReference type="GO" id="GO:0006412">
    <property type="term" value="P:translation"/>
    <property type="evidence" value="ECO:0007669"/>
    <property type="project" value="InterPro"/>
</dbReference>
<dbReference type="GO" id="GO:0005840">
    <property type="term" value="C:ribosome"/>
    <property type="evidence" value="ECO:0007669"/>
    <property type="project" value="UniProtKB-KW"/>
</dbReference>
<dbReference type="GO" id="GO:0006351">
    <property type="term" value="P:DNA-templated transcription"/>
    <property type="evidence" value="ECO:0007669"/>
    <property type="project" value="InterPro"/>
</dbReference>
<dbReference type="InterPro" id="IPR027417">
    <property type="entry name" value="P-loop_NTPase"/>
</dbReference>
<dbReference type="InterPro" id="IPR007836">
    <property type="entry name" value="Ribosomal_eS32"/>
</dbReference>
<evidence type="ECO:0000256" key="10">
    <source>
        <dbReference type="ARBA" id="ARBA00043969"/>
    </source>
</evidence>
<dbReference type="GO" id="GO:0005524">
    <property type="term" value="F:ATP binding"/>
    <property type="evidence" value="ECO:0007669"/>
    <property type="project" value="UniProtKB-KW"/>
</dbReference>
<evidence type="ECO:0000259" key="13">
    <source>
        <dbReference type="Pfam" id="PF06414"/>
    </source>
</evidence>
<evidence type="ECO:0000256" key="11">
    <source>
        <dbReference type="RuleBase" id="RU368055"/>
    </source>
</evidence>
<evidence type="ECO:0000256" key="3">
    <source>
        <dbReference type="ARBA" id="ARBA00022478"/>
    </source>
</evidence>
<comment type="similarity">
    <text evidence="10 11">Belongs to the eukaryotic ribosomal protein eS32 family.</text>
</comment>
<keyword evidence="5" id="KW-0067">ATP-binding</keyword>
<accession>A0AAD9ACA3</accession>
<dbReference type="GO" id="GO:0005730">
    <property type="term" value="C:nucleolus"/>
    <property type="evidence" value="ECO:0007669"/>
    <property type="project" value="UniProtKB-SubCell"/>
</dbReference>
<evidence type="ECO:0000313" key="15">
    <source>
        <dbReference type="Proteomes" id="UP001243330"/>
    </source>
</evidence>
<feature type="domain" description="Zeta toxin" evidence="13">
    <location>
        <begin position="37"/>
        <end position="231"/>
    </location>
</feature>
<dbReference type="AlphaFoldDB" id="A0AAD9ACA3"/>
<dbReference type="GO" id="GO:0003677">
    <property type="term" value="F:DNA binding"/>
    <property type="evidence" value="ECO:0007669"/>
    <property type="project" value="InterPro"/>
</dbReference>
<comment type="similarity">
    <text evidence="2">Belongs to the eukaryotic RPA49/POLR1E RNA polymerase subunit family.</text>
</comment>
<dbReference type="Pfam" id="PF05162">
    <property type="entry name" value="Ribosomal_L41"/>
    <property type="match status" value="1"/>
</dbReference>
<keyword evidence="9 11" id="KW-0687">Ribonucleoprotein</keyword>
<dbReference type="GO" id="GO:0016301">
    <property type="term" value="F:kinase activity"/>
    <property type="evidence" value="ECO:0007669"/>
    <property type="project" value="InterPro"/>
</dbReference>
<comment type="subcellular location">
    <subcellularLocation>
        <location evidence="1">Nucleus</location>
        <location evidence="1">Nucleolus</location>
    </subcellularLocation>
</comment>
<evidence type="ECO:0000256" key="4">
    <source>
        <dbReference type="ARBA" id="ARBA00022741"/>
    </source>
</evidence>
<organism evidence="14 15">
    <name type="scientific">Colletotrichum chrysophilum</name>
    <dbReference type="NCBI Taxonomy" id="1836956"/>
    <lineage>
        <taxon>Eukaryota</taxon>
        <taxon>Fungi</taxon>
        <taxon>Dikarya</taxon>
        <taxon>Ascomycota</taxon>
        <taxon>Pezizomycotina</taxon>
        <taxon>Sordariomycetes</taxon>
        <taxon>Hypocreomycetidae</taxon>
        <taxon>Glomerellales</taxon>
        <taxon>Glomerellaceae</taxon>
        <taxon>Colletotrichum</taxon>
        <taxon>Colletotrichum gloeosporioides species complex</taxon>
    </lineage>
</organism>
<dbReference type="GO" id="GO:0003735">
    <property type="term" value="F:structural constituent of ribosome"/>
    <property type="evidence" value="ECO:0007669"/>
    <property type="project" value="UniProtKB-UniRule"/>
</dbReference>
<keyword evidence="4" id="KW-0547">Nucleotide-binding</keyword>
<dbReference type="PANTHER" id="PTHR14440">
    <property type="entry name" value="DNA-DIRECTED RNA POLYMERASE I SUBUNIT RPA49"/>
    <property type="match status" value="1"/>
</dbReference>
<evidence type="ECO:0000256" key="1">
    <source>
        <dbReference type="ARBA" id="ARBA00004604"/>
    </source>
</evidence>
<evidence type="ECO:0000256" key="8">
    <source>
        <dbReference type="ARBA" id="ARBA00023242"/>
    </source>
</evidence>
<evidence type="ECO:0000256" key="6">
    <source>
        <dbReference type="ARBA" id="ARBA00022980"/>
    </source>
</evidence>
<feature type="region of interest" description="Disordered" evidence="12">
    <location>
        <begin position="523"/>
        <end position="557"/>
    </location>
</feature>
<keyword evidence="15" id="KW-1185">Reference proteome</keyword>
<evidence type="ECO:0000256" key="12">
    <source>
        <dbReference type="SAM" id="MobiDB-lite"/>
    </source>
</evidence>
<keyword evidence="6 11" id="KW-0689">Ribosomal protein</keyword>
<evidence type="ECO:0000256" key="2">
    <source>
        <dbReference type="ARBA" id="ARBA00009430"/>
    </source>
</evidence>
<keyword evidence="3" id="KW-0240">DNA-directed RNA polymerase</keyword>
<dbReference type="Pfam" id="PF06870">
    <property type="entry name" value="RNA_pol_I_A49"/>
    <property type="match status" value="1"/>
</dbReference>
<dbReference type="Proteomes" id="UP001243330">
    <property type="component" value="Unassembled WGS sequence"/>
</dbReference>
<evidence type="ECO:0000256" key="7">
    <source>
        <dbReference type="ARBA" id="ARBA00023163"/>
    </source>
</evidence>
<protein>
    <recommendedName>
        <fullName evidence="11">60S ribosomal protein L41</fullName>
    </recommendedName>
</protein>
<dbReference type="Gene3D" id="3.40.50.300">
    <property type="entry name" value="P-loop containing nucleotide triphosphate hydrolases"/>
    <property type="match status" value="1"/>
</dbReference>
<dbReference type="EMBL" id="JAQOWY010000269">
    <property type="protein sequence ID" value="KAK1845513.1"/>
    <property type="molecule type" value="Genomic_DNA"/>
</dbReference>
<evidence type="ECO:0000256" key="9">
    <source>
        <dbReference type="ARBA" id="ARBA00023274"/>
    </source>
</evidence>
<dbReference type="GO" id="GO:1990904">
    <property type="term" value="C:ribonucleoprotein complex"/>
    <property type="evidence" value="ECO:0007669"/>
    <property type="project" value="UniProtKB-KW"/>
</dbReference>
<dbReference type="Pfam" id="PF06414">
    <property type="entry name" value="Zeta_toxin"/>
    <property type="match status" value="1"/>
</dbReference>
<sequence>MPPPPDLSHHILPEPVSREIFQTQILPADLPATLTPHPTRARPLAVLIVGQTGAGKTRTAPAVLSAMNRINPPAHFIADVYKAHHPSYLTLISSPNPAHASPATGPDARKWLAMAAAEAISRKLDVLLESACRHPDDFRDLARMFGEAGYRVEVVVMAVPAALSRLGILHRFYERLPEAGSGNLPIRLTPVKIHDDSYAGLMSVAEWIDEVDYIDRVLVVRRGNLVVCSDDNNETGKLSGKVAEALRRERERPLTAEERKVAVADLEKLEARDGKLAVEVKGLFEPLLRSEEQGYPELLPLEFPPSTRKDALLTLGEAWSSRRTSSPTPLISKDNFVVTMRAKWRKKRVRRLKRKRRKMRARSDSVCLVYRDVYIHTANWNYGTWGHDDDQARSSGGLDEDLMKNGPANCGRDDFTMRMQCLGQLKLRRHNDFERNQIISETTICFLPAMCPASLRDTVRALRGLFEIRHGDENHFTSWRQFTDLQLQLCDCEPPWQTLYHARDSLSAASNVQLPPVRTRQYPETAETMADANGRKRKRDGDAAAKSKKKQATDMPSKFTISSISQAKLCPPVVGTISKNTPFTPYVKSDIQLSGRRKQKTPAVAQDLVLHSNTHQTMDYTAREDGNGDSEKSLKHYIGVFDPKTGKLEVVEAKKMVVRGTARAKQASDEAMTAPADYQSFYALKTDLGQTFGTRKAKKAIESVTLNAIDPNKGKAGASPRKSTAADKATLKQIGEITATMASKEELQDIVDQAKPVPRPNLEADAIQDVYDPDEFIGREVLAAVPVKDWIEPTKKGEDVQVYSRHVAARVKKIVDTGNVTKIRLLRYFYFLFLFYTMAQPGKQRGTKRVPPREKLKEKLAPAPQAVIEQIRRKFSDGGEIRKFHSDLLIAHCCALACIIDNFEVDTSKLREDMRLDQKDMNTYFYEIGARVKPVASKEKGSKQQHHIAKLALPLQFPKLRSLASKRR</sequence>
<reference evidence="14" key="1">
    <citation type="submission" date="2023-01" db="EMBL/GenBank/DDBJ databases">
        <title>Colletotrichum chrysophilum M932 genome sequence.</title>
        <authorList>
            <person name="Baroncelli R."/>
        </authorList>
    </citation>
    <scope>NUCLEOTIDE SEQUENCE</scope>
    <source>
        <strain evidence="14">M932</strain>
    </source>
</reference>
<dbReference type="InterPro" id="IPR010488">
    <property type="entry name" value="Zeta_toxin_domain"/>
</dbReference>
<dbReference type="InterPro" id="IPR009668">
    <property type="entry name" value="RNA_pol-assoc_fac_A49-like"/>
</dbReference>
<gene>
    <name evidence="14" type="ORF">CCHR01_11839</name>
</gene>
<keyword evidence="8" id="KW-0539">Nucleus</keyword>
<proteinExistence type="inferred from homology"/>
<comment type="subunit">
    <text evidence="11">Component of the large ribosomal subunit.</text>
</comment>
<comment type="caution">
    <text evidence="14">The sequence shown here is derived from an EMBL/GenBank/DDBJ whole genome shotgun (WGS) entry which is preliminary data.</text>
</comment>